<evidence type="ECO:0000259" key="1">
    <source>
        <dbReference type="Pfam" id="PF08241"/>
    </source>
</evidence>
<dbReference type="SUPFAM" id="SSF53335">
    <property type="entry name" value="S-adenosyl-L-methionine-dependent methyltransferases"/>
    <property type="match status" value="1"/>
</dbReference>
<gene>
    <name evidence="2" type="ORF">AVDCRST_MAG85-108</name>
</gene>
<sequence length="201" mass="23430">MLAASVDRLNAVEGLMLDVGGWAHPLARADWVLDLMPHESRGLYGRPPDERFTADTWVQRDICDREPWPFEDGQFDFVVCSHTLEDVRDPIWVCDEMVRVAKAGYVEVPSRIEEHMTGLSGTWAGWAHHRWVCDVDPYAPSIDFVFKSHAIHARTIPKRDLEPERRVQWLWWEGSFAYRERILMGIEEHDAYFDEPLRAVQ</sequence>
<proteinExistence type="predicted"/>
<dbReference type="Gene3D" id="3.40.50.150">
    <property type="entry name" value="Vaccinia Virus protein VP39"/>
    <property type="match status" value="1"/>
</dbReference>
<feature type="domain" description="Methyltransferase type 11" evidence="1">
    <location>
        <begin position="57"/>
        <end position="104"/>
    </location>
</feature>
<dbReference type="Pfam" id="PF08241">
    <property type="entry name" value="Methyltransf_11"/>
    <property type="match status" value="1"/>
</dbReference>
<protein>
    <recommendedName>
        <fullName evidence="1">Methyltransferase type 11 domain-containing protein</fullName>
    </recommendedName>
</protein>
<reference evidence="2" key="1">
    <citation type="submission" date="2020-02" db="EMBL/GenBank/DDBJ databases">
        <authorList>
            <person name="Meier V. D."/>
        </authorList>
    </citation>
    <scope>NUCLEOTIDE SEQUENCE</scope>
    <source>
        <strain evidence="2">AVDCRST_MAG85</strain>
    </source>
</reference>
<dbReference type="InterPro" id="IPR013216">
    <property type="entry name" value="Methyltransf_11"/>
</dbReference>
<dbReference type="GO" id="GO:0008757">
    <property type="term" value="F:S-adenosylmethionine-dependent methyltransferase activity"/>
    <property type="evidence" value="ECO:0007669"/>
    <property type="project" value="InterPro"/>
</dbReference>
<evidence type="ECO:0000313" key="2">
    <source>
        <dbReference type="EMBL" id="CAA9473233.1"/>
    </source>
</evidence>
<dbReference type="AlphaFoldDB" id="A0A6J4RGS0"/>
<dbReference type="InterPro" id="IPR029063">
    <property type="entry name" value="SAM-dependent_MTases_sf"/>
</dbReference>
<organism evidence="2">
    <name type="scientific">uncultured Solirubrobacteraceae bacterium</name>
    <dbReference type="NCBI Taxonomy" id="1162706"/>
    <lineage>
        <taxon>Bacteria</taxon>
        <taxon>Bacillati</taxon>
        <taxon>Actinomycetota</taxon>
        <taxon>Thermoleophilia</taxon>
        <taxon>Solirubrobacterales</taxon>
        <taxon>Solirubrobacteraceae</taxon>
        <taxon>environmental samples</taxon>
    </lineage>
</organism>
<accession>A0A6J4RGS0</accession>
<dbReference type="EMBL" id="CADCVT010000012">
    <property type="protein sequence ID" value="CAA9473233.1"/>
    <property type="molecule type" value="Genomic_DNA"/>
</dbReference>
<name>A0A6J4RGS0_9ACTN</name>